<dbReference type="PANTHER" id="PTHR30290:SF65">
    <property type="entry name" value="MONOACYL PHOSPHATIDYLINOSITOL TETRAMANNOSIDE-BINDING PROTEIN LPQW-RELATED"/>
    <property type="match status" value="1"/>
</dbReference>
<dbReference type="CDD" id="cd08501">
    <property type="entry name" value="PBP2_Lpqw"/>
    <property type="match status" value="1"/>
</dbReference>
<protein>
    <submittedName>
        <fullName evidence="3">ABC-type transport system substrate-binding protein</fullName>
    </submittedName>
</protein>
<dbReference type="Pfam" id="PF00496">
    <property type="entry name" value="SBP_bac_5"/>
    <property type="match status" value="1"/>
</dbReference>
<sequence>MTRSGGTRIPRAAALAVVVLCAVTACTNSGPLPIVSSTPGMSVVPEQTLNEVVVGVDDVKGSYNPHTIAGQSTITTALTSLLLPSVFRAAPDGTPRLDTNLMVSAQVTKTEPYTVSYTLRKDASWTDTAPMAAEDFVYLWQRMRSEPGVVDPAGYRLISDIASREGGKTVEVTFSKPYPGWRSLFSNLLPAHLLKDQPGGWASALTDSFPATGGPFAVKTLDVPRGEIVLERNDRYWEQPTALDRVVLRRASHDGTLTALRDKDDQAALIRADAIALNAVTELAKGTPLVSSVVPRSEVVQVLLRPASAQLADLKVRQALLAALDREALIAIGTGNGPSNQFRADSQVVPPSKAGYAPTIPAGVVPDPAATARLLGEAGYVRPEGGVWSRDGKPLGITIAAVEGAEPYNTVANQVQRQLVLAGIQAKVISPPANQLFGQDLPGSPNGEEGTSIDITVVPQVDTGDSAATLASAFGCRPSIGDGSTPIPANLSGFCDQTLQPVIDDALTGRTLLGDALTKIEPVLWQQAIALPLFQVADFLVVLPEAQGAAVGAPFAGPLSDAATWRRERG</sequence>
<accession>A0A2T0TMM3</accession>
<dbReference type="InterPro" id="IPR000914">
    <property type="entry name" value="SBP_5_dom"/>
</dbReference>
<feature type="signal peptide" evidence="1">
    <location>
        <begin position="1"/>
        <end position="27"/>
    </location>
</feature>
<name>A0A2T0TMM3_9PSEU</name>
<dbReference type="Proteomes" id="UP000239494">
    <property type="component" value="Unassembled WGS sequence"/>
</dbReference>
<dbReference type="SUPFAM" id="SSF53850">
    <property type="entry name" value="Periplasmic binding protein-like II"/>
    <property type="match status" value="1"/>
</dbReference>
<proteinExistence type="predicted"/>
<dbReference type="EMBL" id="PVTF01000001">
    <property type="protein sequence ID" value="PRY46768.1"/>
    <property type="molecule type" value="Genomic_DNA"/>
</dbReference>
<feature type="domain" description="Solute-binding protein family 5" evidence="2">
    <location>
        <begin position="114"/>
        <end position="435"/>
    </location>
</feature>
<dbReference type="AlphaFoldDB" id="A0A2T0TMM3"/>
<dbReference type="GO" id="GO:0015833">
    <property type="term" value="P:peptide transport"/>
    <property type="evidence" value="ECO:0007669"/>
    <property type="project" value="TreeGrafter"/>
</dbReference>
<feature type="chain" id="PRO_5038684816" evidence="1">
    <location>
        <begin position="28"/>
        <end position="570"/>
    </location>
</feature>
<reference evidence="3 4" key="1">
    <citation type="submission" date="2018-03" db="EMBL/GenBank/DDBJ databases">
        <title>Genomic Encyclopedia of Archaeal and Bacterial Type Strains, Phase II (KMG-II): from individual species to whole genera.</title>
        <authorList>
            <person name="Goeker M."/>
        </authorList>
    </citation>
    <scope>NUCLEOTIDE SEQUENCE [LARGE SCALE GENOMIC DNA]</scope>
    <source>
        <strain evidence="3 4">DSM 44720</strain>
    </source>
</reference>
<comment type="caution">
    <text evidence="3">The sequence shown here is derived from an EMBL/GenBank/DDBJ whole genome shotgun (WGS) entry which is preliminary data.</text>
</comment>
<dbReference type="Gene3D" id="3.90.76.10">
    <property type="entry name" value="Dipeptide-binding Protein, Domain 1"/>
    <property type="match status" value="1"/>
</dbReference>
<keyword evidence="1" id="KW-0732">Signal</keyword>
<dbReference type="InterPro" id="IPR039424">
    <property type="entry name" value="SBP_5"/>
</dbReference>
<keyword evidence="4" id="KW-1185">Reference proteome</keyword>
<dbReference type="GO" id="GO:1904680">
    <property type="term" value="F:peptide transmembrane transporter activity"/>
    <property type="evidence" value="ECO:0007669"/>
    <property type="project" value="TreeGrafter"/>
</dbReference>
<gene>
    <name evidence="3" type="ORF">CLV43_1011049</name>
</gene>
<evidence type="ECO:0000256" key="1">
    <source>
        <dbReference type="SAM" id="SignalP"/>
    </source>
</evidence>
<organism evidence="3 4">
    <name type="scientific">Umezawaea tangerina</name>
    <dbReference type="NCBI Taxonomy" id="84725"/>
    <lineage>
        <taxon>Bacteria</taxon>
        <taxon>Bacillati</taxon>
        <taxon>Actinomycetota</taxon>
        <taxon>Actinomycetes</taxon>
        <taxon>Pseudonocardiales</taxon>
        <taxon>Pseudonocardiaceae</taxon>
        <taxon>Umezawaea</taxon>
    </lineage>
</organism>
<evidence type="ECO:0000259" key="2">
    <source>
        <dbReference type="Pfam" id="PF00496"/>
    </source>
</evidence>
<evidence type="ECO:0000313" key="3">
    <source>
        <dbReference type="EMBL" id="PRY46768.1"/>
    </source>
</evidence>
<dbReference type="PROSITE" id="PS51257">
    <property type="entry name" value="PROKAR_LIPOPROTEIN"/>
    <property type="match status" value="1"/>
</dbReference>
<dbReference type="PANTHER" id="PTHR30290">
    <property type="entry name" value="PERIPLASMIC BINDING COMPONENT OF ABC TRANSPORTER"/>
    <property type="match status" value="1"/>
</dbReference>
<dbReference type="Gene3D" id="3.10.105.10">
    <property type="entry name" value="Dipeptide-binding Protein, Domain 3"/>
    <property type="match status" value="1"/>
</dbReference>
<dbReference type="OrthoDB" id="9803988at2"/>
<dbReference type="RefSeq" id="WP_106185728.1">
    <property type="nucleotide sequence ID" value="NZ_PVTF01000001.1"/>
</dbReference>
<evidence type="ECO:0000313" key="4">
    <source>
        <dbReference type="Proteomes" id="UP000239494"/>
    </source>
</evidence>